<comment type="caution">
    <text evidence="1">The sequence shown here is derived from an EMBL/GenBank/DDBJ whole genome shotgun (WGS) entry which is preliminary data.</text>
</comment>
<gene>
    <name evidence="1" type="ORF">AN2V17_01920</name>
</gene>
<sequence>MKKKNRNKIWFAIFTFPTIFIFFTVVIIPFLMGIYYSFFQWDGIPVHPKKFIGLGNYINMFSDTRYINSILLTLKYTLIAAVLINILGLAFALLVTTKLKIRNGLRTMFFVPNLIGGLILGFIWQFIFMKVFVGLGESTGFHDIFFNWILDEKFALLAIAVVSTWQMAGYIMIIYITGIQSIPGELLEAAKVDGAGYFSRLKNIMFPLIAPSFTISLFLSLSNSFKIYDVNLSLTEGGPYNSTEMFAMNVYNEIFGYRNFGYGQSKAIMFFLFVALITLIQVYFSKRREVEM</sequence>
<evidence type="ECO:0000313" key="1">
    <source>
        <dbReference type="EMBL" id="GMQ60965.1"/>
    </source>
</evidence>
<protein>
    <submittedName>
        <fullName evidence="1">Sugar ABC transporter permease</fullName>
    </submittedName>
</protein>
<accession>A0ACB5UED3</accession>
<proteinExistence type="predicted"/>
<evidence type="ECO:0000313" key="2">
    <source>
        <dbReference type="Proteomes" id="UP001374599"/>
    </source>
</evidence>
<keyword evidence="2" id="KW-1185">Reference proteome</keyword>
<name>A0ACB5UED3_9FIRM</name>
<dbReference type="Proteomes" id="UP001374599">
    <property type="component" value="Unassembled WGS sequence"/>
</dbReference>
<reference evidence="1" key="1">
    <citation type="submission" date="2023-09" db="EMBL/GenBank/DDBJ databases">
        <title>Vallitalea sediminicola and Vallitalea maricola sp. nov., anaerobic bacteria isolated from marine sediment.</title>
        <authorList>
            <person name="Hirano S."/>
            <person name="Maeda A."/>
            <person name="Terahara T."/>
            <person name="Mori K."/>
            <person name="Hamada M."/>
            <person name="Matsumoto R."/>
            <person name="Kobayashi T."/>
        </authorList>
    </citation>
    <scope>NUCLEOTIDE SEQUENCE</scope>
    <source>
        <strain evidence="1">AN17-2</strain>
    </source>
</reference>
<dbReference type="EMBL" id="BTPU01000002">
    <property type="protein sequence ID" value="GMQ60965.1"/>
    <property type="molecule type" value="Genomic_DNA"/>
</dbReference>
<organism evidence="1 2">
    <name type="scientific">Vallitalea maricola</name>
    <dbReference type="NCBI Taxonomy" id="3074433"/>
    <lineage>
        <taxon>Bacteria</taxon>
        <taxon>Bacillati</taxon>
        <taxon>Bacillota</taxon>
        <taxon>Clostridia</taxon>
        <taxon>Lachnospirales</taxon>
        <taxon>Vallitaleaceae</taxon>
        <taxon>Vallitalea</taxon>
    </lineage>
</organism>